<evidence type="ECO:0000256" key="3">
    <source>
        <dbReference type="ARBA" id="ARBA00022741"/>
    </source>
</evidence>
<feature type="domain" description="Roc" evidence="6">
    <location>
        <begin position="441"/>
        <end position="671"/>
    </location>
</feature>
<dbReference type="SUPFAM" id="SSF52540">
    <property type="entry name" value="P-loop containing nucleoside triphosphate hydrolases"/>
    <property type="match status" value="1"/>
</dbReference>
<dbReference type="Pfam" id="PF00560">
    <property type="entry name" value="LRR_1"/>
    <property type="match status" value="1"/>
</dbReference>
<dbReference type="InterPro" id="IPR020859">
    <property type="entry name" value="ROC"/>
</dbReference>
<dbReference type="AlphaFoldDB" id="A0A210Q3U9"/>
<dbReference type="InterPro" id="IPR011029">
    <property type="entry name" value="DEATH-like_dom_sf"/>
</dbReference>
<keyword evidence="8" id="KW-1185">Reference proteome</keyword>
<proteinExistence type="predicted"/>
<dbReference type="GO" id="GO:0005524">
    <property type="term" value="F:ATP binding"/>
    <property type="evidence" value="ECO:0007669"/>
    <property type="project" value="UniProtKB-KW"/>
</dbReference>
<dbReference type="Gene3D" id="1.10.533.10">
    <property type="entry name" value="Death Domain, Fas"/>
    <property type="match status" value="1"/>
</dbReference>
<dbReference type="PANTHER" id="PTHR48051">
    <property type="match status" value="1"/>
</dbReference>
<dbReference type="Gene3D" id="3.80.10.10">
    <property type="entry name" value="Ribonuclease Inhibitor"/>
    <property type="match status" value="3"/>
</dbReference>
<dbReference type="InterPro" id="IPR027417">
    <property type="entry name" value="P-loop_NTPase"/>
</dbReference>
<feature type="domain" description="Death" evidence="5">
    <location>
        <begin position="1087"/>
        <end position="1162"/>
    </location>
</feature>
<accession>A0A210Q3U9</accession>
<dbReference type="Pfam" id="PF25497">
    <property type="entry name" value="COR-B"/>
    <property type="match status" value="1"/>
</dbReference>
<dbReference type="InterPro" id="IPR036388">
    <property type="entry name" value="WH-like_DNA-bd_sf"/>
</dbReference>
<protein>
    <submittedName>
        <fullName evidence="7">Malignant fibrous histiocytoma-amplified sequence 1-like</fullName>
    </submittedName>
</protein>
<dbReference type="InterPro" id="IPR000488">
    <property type="entry name" value="Death_dom"/>
</dbReference>
<dbReference type="Gene3D" id="3.40.50.300">
    <property type="entry name" value="P-loop containing nucleotide triphosphate hydrolases"/>
    <property type="match status" value="1"/>
</dbReference>
<dbReference type="SUPFAM" id="SSF47986">
    <property type="entry name" value="DEATH domain"/>
    <property type="match status" value="1"/>
</dbReference>
<organism evidence="7 8">
    <name type="scientific">Mizuhopecten yessoensis</name>
    <name type="common">Japanese scallop</name>
    <name type="synonym">Patinopecten yessoensis</name>
    <dbReference type="NCBI Taxonomy" id="6573"/>
    <lineage>
        <taxon>Eukaryota</taxon>
        <taxon>Metazoa</taxon>
        <taxon>Spiralia</taxon>
        <taxon>Lophotrochozoa</taxon>
        <taxon>Mollusca</taxon>
        <taxon>Bivalvia</taxon>
        <taxon>Autobranchia</taxon>
        <taxon>Pteriomorphia</taxon>
        <taxon>Pectinida</taxon>
        <taxon>Pectinoidea</taxon>
        <taxon>Pectinidae</taxon>
        <taxon>Mizuhopecten</taxon>
    </lineage>
</organism>
<dbReference type="SMART" id="SM00364">
    <property type="entry name" value="LRR_BAC"/>
    <property type="match status" value="9"/>
</dbReference>
<dbReference type="CDD" id="cd01670">
    <property type="entry name" value="Death"/>
    <property type="match status" value="1"/>
</dbReference>
<dbReference type="EMBL" id="NEDP02005106">
    <property type="protein sequence ID" value="OWF43417.1"/>
    <property type="molecule type" value="Genomic_DNA"/>
</dbReference>
<evidence type="ECO:0000256" key="2">
    <source>
        <dbReference type="ARBA" id="ARBA00022737"/>
    </source>
</evidence>
<dbReference type="Pfam" id="PF00531">
    <property type="entry name" value="Death"/>
    <property type="match status" value="1"/>
</dbReference>
<dbReference type="Pfam" id="PF13855">
    <property type="entry name" value="LRR_8"/>
    <property type="match status" value="2"/>
</dbReference>
<dbReference type="InterPro" id="IPR057263">
    <property type="entry name" value="COR-B"/>
</dbReference>
<dbReference type="STRING" id="6573.A0A210Q3U9"/>
<dbReference type="PROSITE" id="PS51424">
    <property type="entry name" value="ROC"/>
    <property type="match status" value="1"/>
</dbReference>
<evidence type="ECO:0000313" key="7">
    <source>
        <dbReference type="EMBL" id="OWF43417.1"/>
    </source>
</evidence>
<dbReference type="InterPro" id="IPR001611">
    <property type="entry name" value="Leu-rich_rpt"/>
</dbReference>
<feature type="coiled-coil region" evidence="4">
    <location>
        <begin position="583"/>
        <end position="610"/>
    </location>
</feature>
<dbReference type="GO" id="GO:0009966">
    <property type="term" value="P:regulation of signal transduction"/>
    <property type="evidence" value="ECO:0007669"/>
    <property type="project" value="UniProtKB-ARBA"/>
</dbReference>
<dbReference type="PROSITE" id="PS50017">
    <property type="entry name" value="DEATH_DOMAIN"/>
    <property type="match status" value="1"/>
</dbReference>
<dbReference type="GO" id="GO:0007165">
    <property type="term" value="P:signal transduction"/>
    <property type="evidence" value="ECO:0007669"/>
    <property type="project" value="InterPro"/>
</dbReference>
<dbReference type="GO" id="GO:0005737">
    <property type="term" value="C:cytoplasm"/>
    <property type="evidence" value="ECO:0007669"/>
    <property type="project" value="TreeGrafter"/>
</dbReference>
<evidence type="ECO:0000256" key="1">
    <source>
        <dbReference type="ARBA" id="ARBA00022614"/>
    </source>
</evidence>
<dbReference type="InterPro" id="IPR032675">
    <property type="entry name" value="LRR_dom_sf"/>
</dbReference>
<dbReference type="Proteomes" id="UP000242188">
    <property type="component" value="Unassembled WGS sequence"/>
</dbReference>
<dbReference type="SUPFAM" id="SSF52058">
    <property type="entry name" value="L domain-like"/>
    <property type="match status" value="1"/>
</dbReference>
<dbReference type="PANTHER" id="PTHR48051:SF36">
    <property type="entry name" value="CASPASE FAMILY P20 DOMAIN-CONTAINING PROTEIN"/>
    <property type="match status" value="1"/>
</dbReference>
<comment type="caution">
    <text evidence="7">The sequence shown here is derived from an EMBL/GenBank/DDBJ whole genome shotgun (WGS) entry which is preliminary data.</text>
</comment>
<dbReference type="Gene3D" id="1.10.10.10">
    <property type="entry name" value="Winged helix-like DNA-binding domain superfamily/Winged helix DNA-binding domain"/>
    <property type="match status" value="1"/>
</dbReference>
<name>A0A210Q3U9_MIZYE</name>
<dbReference type="InterPro" id="IPR050216">
    <property type="entry name" value="LRR_domain-containing"/>
</dbReference>
<evidence type="ECO:0000256" key="4">
    <source>
        <dbReference type="SAM" id="Coils"/>
    </source>
</evidence>
<keyword evidence="4" id="KW-0175">Coiled coil</keyword>
<sequence>MATSQGQSQVSEALIQYVQRDLKDKQSLVVPEGKYKGWVPRSLYSLELDKVCLPFLRLQSFPVGGTSLGTLTKMKEFEAVGNYLFKLPSAFGNCKDLKTLNLSFNYFSRLSPSVFNLENLTDLNVSNNELTELSPDVGKLKNLKTLNLSGNMLSAVPIELSRCKNLENVNLSRKWYPRDGGMTELPAAACDLPELRQLDVSWHQIHTIPDNVGSLTKLQYLNMKGNFLKNVSENIIQCVRLQVLDLSGAMKLNSVIPEQILMLSELKVLNLSGNYFTELPKEVAGLKKLEKFVMRRNALLRLPDAIFDLVFLETLELSDNYLYEMPPAVANLKNIRYIDLQGNKLTSLPNEIGRCFSLVSLCVASNELTSVPDHICRLSKLEELGLEHNQLKELPMLLDKLTLLEKTRRLSVYDNYLTKPPQEICNQGVISLFRFLKEMRICEAKHRRKMILIGAAKAGKTSLRNALMLGHSKLTAEHERTWVLERHLWEPEPSLRVQILDFGGHHIYSAAHHMFLTPEALHLVVFDLSNYEEEKYDTMVGDWIDAIADRAPGAHIMVVGTHEDLCSSDDVKSRINHILQKMNADEKAKIDDLKFSLEKAKTELMNLTGKESNTKFEDIEAQRKRDKVSGLQRVLNMRVTLASRVEVVSCADTLDGVDNLRALLQQKLKETDEKPLPKSWYKYLLGIQKKTQKILHWPQALKIFEEIMDTMNQSMISLEGSAESSLEMVLRYLHSTGEIVWYHDNPRLRSIIFHRPETLVEMLRAIFRHDFEKVVQFNDTYGRLANISLHKFEEMKADFLEQGLMTVELLHYCLLHFQLTTDARDMFIDLMLKFDLCYEVPKLAGAPMTFASSRILRFPWFLKSETPQNLAIQWPLAIPPDIIQLCFRLQFKKKLPPNLFEKFSARLQTHITDRYDWKNGVLATRNRTKLLVTRETVDAPTGVRVDVSVSVRGSDLQELWLVMLRTYGDVIVLLQEWPFTRYEQWLLCSHCLIMGDDNPFLYPGEVLQTLCPRGHYQLTSCKKAKDIPIPACFLFPLDPDYQEDIAEHIKVVKEFLLSTYDSVDGGGNYIQRLLSNLGLSYIAARSGAEWSLMALALGLTQPEIEQIQLDNPYQTVKQTTTALVRWRDRQHNMSEEAVLNKLLTALQTAGRQDLVEDLEEKFHIQVNN</sequence>
<evidence type="ECO:0000259" key="6">
    <source>
        <dbReference type="PROSITE" id="PS51424"/>
    </source>
</evidence>
<keyword evidence="3" id="KW-0547">Nucleotide-binding</keyword>
<dbReference type="SMART" id="SM00005">
    <property type="entry name" value="DEATH"/>
    <property type="match status" value="1"/>
</dbReference>
<dbReference type="PROSITE" id="PS51450">
    <property type="entry name" value="LRR"/>
    <property type="match status" value="5"/>
</dbReference>
<dbReference type="InterPro" id="IPR003591">
    <property type="entry name" value="Leu-rich_rpt_typical-subtyp"/>
</dbReference>
<dbReference type="OrthoDB" id="676979at2759"/>
<keyword evidence="2" id="KW-0677">Repeat</keyword>
<dbReference type="GO" id="GO:0004674">
    <property type="term" value="F:protein serine/threonine kinase activity"/>
    <property type="evidence" value="ECO:0007669"/>
    <property type="project" value="UniProtKB-KW"/>
</dbReference>
<evidence type="ECO:0000313" key="8">
    <source>
        <dbReference type="Proteomes" id="UP000242188"/>
    </source>
</evidence>
<dbReference type="Pfam" id="PF08477">
    <property type="entry name" value="Roc"/>
    <property type="match status" value="1"/>
</dbReference>
<keyword evidence="1" id="KW-0433">Leucine-rich repeat</keyword>
<gene>
    <name evidence="7" type="ORF">KP79_PYT24165</name>
</gene>
<evidence type="ECO:0000259" key="5">
    <source>
        <dbReference type="PROSITE" id="PS50017"/>
    </source>
</evidence>
<dbReference type="SMART" id="SM00369">
    <property type="entry name" value="LRR_TYP"/>
    <property type="match status" value="8"/>
</dbReference>
<reference evidence="7 8" key="1">
    <citation type="journal article" date="2017" name="Nat. Ecol. Evol.">
        <title>Scallop genome provides insights into evolution of bilaterian karyotype and development.</title>
        <authorList>
            <person name="Wang S."/>
            <person name="Zhang J."/>
            <person name="Jiao W."/>
            <person name="Li J."/>
            <person name="Xun X."/>
            <person name="Sun Y."/>
            <person name="Guo X."/>
            <person name="Huan P."/>
            <person name="Dong B."/>
            <person name="Zhang L."/>
            <person name="Hu X."/>
            <person name="Sun X."/>
            <person name="Wang J."/>
            <person name="Zhao C."/>
            <person name="Wang Y."/>
            <person name="Wang D."/>
            <person name="Huang X."/>
            <person name="Wang R."/>
            <person name="Lv J."/>
            <person name="Li Y."/>
            <person name="Zhang Z."/>
            <person name="Liu B."/>
            <person name="Lu W."/>
            <person name="Hui Y."/>
            <person name="Liang J."/>
            <person name="Zhou Z."/>
            <person name="Hou R."/>
            <person name="Li X."/>
            <person name="Liu Y."/>
            <person name="Li H."/>
            <person name="Ning X."/>
            <person name="Lin Y."/>
            <person name="Zhao L."/>
            <person name="Xing Q."/>
            <person name="Dou J."/>
            <person name="Li Y."/>
            <person name="Mao J."/>
            <person name="Guo H."/>
            <person name="Dou H."/>
            <person name="Li T."/>
            <person name="Mu C."/>
            <person name="Jiang W."/>
            <person name="Fu Q."/>
            <person name="Fu X."/>
            <person name="Miao Y."/>
            <person name="Liu J."/>
            <person name="Yu Q."/>
            <person name="Li R."/>
            <person name="Liao H."/>
            <person name="Li X."/>
            <person name="Kong Y."/>
            <person name="Jiang Z."/>
            <person name="Chourrout D."/>
            <person name="Li R."/>
            <person name="Bao Z."/>
        </authorList>
    </citation>
    <scope>NUCLEOTIDE SEQUENCE [LARGE SCALE GENOMIC DNA]</scope>
    <source>
        <strain evidence="7 8">PY_sf001</strain>
    </source>
</reference>